<evidence type="ECO:0000313" key="2">
    <source>
        <dbReference type="EMBL" id="REE68771.1"/>
    </source>
</evidence>
<evidence type="ECO:0000313" key="3">
    <source>
        <dbReference type="Proteomes" id="UP000256304"/>
    </source>
</evidence>
<name>A0A3D9QVS0_9BACL</name>
<reference evidence="2 3" key="1">
    <citation type="submission" date="2018-08" db="EMBL/GenBank/DDBJ databases">
        <title>Genomic Encyclopedia of Type Strains, Phase III (KMG-III): the genomes of soil and plant-associated and newly described type strains.</title>
        <authorList>
            <person name="Whitman W."/>
        </authorList>
    </citation>
    <scope>NUCLEOTIDE SEQUENCE [LARGE SCALE GENOMIC DNA]</scope>
    <source>
        <strain evidence="2 3">CGMCC 1.10966</strain>
    </source>
</reference>
<dbReference type="Gene3D" id="3.40.50.150">
    <property type="entry name" value="Vaccinia Virus protein VP39"/>
    <property type="match status" value="1"/>
</dbReference>
<dbReference type="GO" id="GO:0032259">
    <property type="term" value="P:methylation"/>
    <property type="evidence" value="ECO:0007669"/>
    <property type="project" value="UniProtKB-KW"/>
</dbReference>
<accession>A0A3D9QVS0</accession>
<dbReference type="EMBL" id="QTTN01000036">
    <property type="protein sequence ID" value="REE68771.1"/>
    <property type="molecule type" value="Genomic_DNA"/>
</dbReference>
<sequence>MEEIIDYYSGFDEWGRLDREPLEFKVNLHYIRSTLPQGGHLLDNGAGPGKYAMELAKLGYRVTLSDLTPRLVEVAKAKAVGMGLSGHFADFLVQDARHLSQLESNQFDASLMLGPLYHLQDEADRVQALQELHRVTKSGGLVFVAVRPRTSKLLSALMAPTQWKPLDQVAAIRDFMQSGVFNHADKGRFTGAYFFNIEDVKPFFEQHGFETIQLISSKGIGGRLTEEHWAYWRERGEEDAVLELIYESAKDPHLLGTASHLLYIGRKK</sequence>
<dbReference type="SUPFAM" id="SSF53335">
    <property type="entry name" value="S-adenosyl-L-methionine-dependent methyltransferases"/>
    <property type="match status" value="1"/>
</dbReference>
<protein>
    <submittedName>
        <fullName evidence="2">Methyltransferase family protein</fullName>
    </submittedName>
</protein>
<dbReference type="GO" id="GO:0008757">
    <property type="term" value="F:S-adenosylmethionine-dependent methyltransferase activity"/>
    <property type="evidence" value="ECO:0007669"/>
    <property type="project" value="InterPro"/>
</dbReference>
<dbReference type="InterPro" id="IPR029063">
    <property type="entry name" value="SAM-dependent_MTases_sf"/>
</dbReference>
<dbReference type="Proteomes" id="UP000256304">
    <property type="component" value="Unassembled WGS sequence"/>
</dbReference>
<dbReference type="OrthoDB" id="9810615at2"/>
<keyword evidence="2" id="KW-0808">Transferase</keyword>
<keyword evidence="2" id="KW-0489">Methyltransferase</keyword>
<feature type="domain" description="Methyltransferase type 11" evidence="1">
    <location>
        <begin position="42"/>
        <end position="143"/>
    </location>
</feature>
<dbReference type="PANTHER" id="PTHR43861">
    <property type="entry name" value="TRANS-ACONITATE 2-METHYLTRANSFERASE-RELATED"/>
    <property type="match status" value="1"/>
</dbReference>
<evidence type="ECO:0000259" key="1">
    <source>
        <dbReference type="Pfam" id="PF08241"/>
    </source>
</evidence>
<dbReference type="Pfam" id="PF08241">
    <property type="entry name" value="Methyltransf_11"/>
    <property type="match status" value="1"/>
</dbReference>
<dbReference type="AlphaFoldDB" id="A0A3D9QVS0"/>
<comment type="caution">
    <text evidence="2">The sequence shown here is derived from an EMBL/GenBank/DDBJ whole genome shotgun (WGS) entry which is preliminary data.</text>
</comment>
<keyword evidence="3" id="KW-1185">Reference proteome</keyword>
<organism evidence="2 3">
    <name type="scientific">Paenibacillus taihuensis</name>
    <dbReference type="NCBI Taxonomy" id="1156355"/>
    <lineage>
        <taxon>Bacteria</taxon>
        <taxon>Bacillati</taxon>
        <taxon>Bacillota</taxon>
        <taxon>Bacilli</taxon>
        <taxon>Bacillales</taxon>
        <taxon>Paenibacillaceae</taxon>
        <taxon>Paenibacillus</taxon>
    </lineage>
</organism>
<gene>
    <name evidence="2" type="ORF">A8990_13637</name>
</gene>
<dbReference type="RefSeq" id="WP_116191528.1">
    <property type="nucleotide sequence ID" value="NZ_QTTN01000036.1"/>
</dbReference>
<proteinExistence type="predicted"/>
<dbReference type="CDD" id="cd02440">
    <property type="entry name" value="AdoMet_MTases"/>
    <property type="match status" value="1"/>
</dbReference>
<dbReference type="InterPro" id="IPR013216">
    <property type="entry name" value="Methyltransf_11"/>
</dbReference>